<accession>A0ABW4XPP7</accession>
<comment type="caution">
    <text evidence="1">The sequence shown here is derived from an EMBL/GenBank/DDBJ whole genome shotgun (WGS) entry which is preliminary data.</text>
</comment>
<organism evidence="1 2">
    <name type="scientific">Corallincola platygyrae</name>
    <dbReference type="NCBI Taxonomy" id="1193278"/>
    <lineage>
        <taxon>Bacteria</taxon>
        <taxon>Pseudomonadati</taxon>
        <taxon>Pseudomonadota</taxon>
        <taxon>Gammaproteobacteria</taxon>
        <taxon>Alteromonadales</taxon>
        <taxon>Psychromonadaceae</taxon>
        <taxon>Corallincola</taxon>
    </lineage>
</organism>
<dbReference type="EMBL" id="JBHUHT010000012">
    <property type="protein sequence ID" value="MFD2096446.1"/>
    <property type="molecule type" value="Genomic_DNA"/>
</dbReference>
<dbReference type="RefSeq" id="WP_345339416.1">
    <property type="nucleotide sequence ID" value="NZ_BAABLI010000008.1"/>
</dbReference>
<sequence length="181" mass="20676">MYDPIYAATPQLAVVQAAYARTQHEVTYDGSYIAIPYPNGDVPANIGVCTDVVVRAYRMLGIDLQQRVHEDMTLHFSKYPSNRIWGLTKPDPNIDHRRVPNLQVFFSRHGESIPVTKESKDYEPGDLVTWMLPGNLPHIGIVTNTYDEDSGRPMIVHNIGRGPELDDMLFDYPITGHYRYW</sequence>
<keyword evidence="2" id="KW-1185">Reference proteome</keyword>
<reference evidence="2" key="1">
    <citation type="journal article" date="2019" name="Int. J. Syst. Evol. Microbiol.">
        <title>The Global Catalogue of Microorganisms (GCM) 10K type strain sequencing project: providing services to taxonomists for standard genome sequencing and annotation.</title>
        <authorList>
            <consortium name="The Broad Institute Genomics Platform"/>
            <consortium name="The Broad Institute Genome Sequencing Center for Infectious Disease"/>
            <person name="Wu L."/>
            <person name="Ma J."/>
        </authorList>
    </citation>
    <scope>NUCLEOTIDE SEQUENCE [LARGE SCALE GENOMIC DNA]</scope>
    <source>
        <strain evidence="2">CGMCC 1.10992</strain>
    </source>
</reference>
<gene>
    <name evidence="1" type="ORF">ACFSJ3_10660</name>
</gene>
<evidence type="ECO:0000313" key="2">
    <source>
        <dbReference type="Proteomes" id="UP001597380"/>
    </source>
</evidence>
<evidence type="ECO:0000313" key="1">
    <source>
        <dbReference type="EMBL" id="MFD2096446.1"/>
    </source>
</evidence>
<dbReference type="Pfam" id="PF06940">
    <property type="entry name" value="DUF1287"/>
    <property type="match status" value="1"/>
</dbReference>
<dbReference type="PIRSF" id="PIRSF011444">
    <property type="entry name" value="DUF1287"/>
    <property type="match status" value="1"/>
</dbReference>
<dbReference type="Proteomes" id="UP001597380">
    <property type="component" value="Unassembled WGS sequence"/>
</dbReference>
<dbReference type="InterPro" id="IPR009706">
    <property type="entry name" value="DUF1287"/>
</dbReference>
<name>A0ABW4XPP7_9GAMM</name>
<protein>
    <submittedName>
        <fullName evidence="1">DUF1287 domain-containing protein</fullName>
    </submittedName>
</protein>
<proteinExistence type="predicted"/>